<accession>A0A0U3LIL4</accession>
<keyword evidence="3" id="KW-1185">Reference proteome</keyword>
<sequence length="397" mass="41679">MGQPVSLGLAKAAGVVQGLPSTNDPVIQVGNLEADGAWYYRVDGQAWVQGQGTSVTGLALTGQGQHTVEVFQMDLAGNRSGVAALNFWLDTVAPDAPTLQFKNNTGDPNDSVTRDATLTVSGVQPGDEWFFSVDGGEFQAGQGQELSDAQIGGDGPHTVRVFVRDATGNQSPEATLTLERDTTAPVTAPVVSLAQDTGLPGDLLTLKPWLTLSGLEPGARWSLSLDGGQTWTAPASAADPVFRDDAAFSRDGHWTVLARQVDAAGNVGTAITTFNFDLDRQGPEAPSVRLKNDSGLSASDHVTNDGTILVQVAEAGLTVVYRMDDDAVWTNLADGELVPDGWADGSHVIEFRAFDAAGNRSDTVRLEFVLDTQAPSLPNLHLGQGMGWMNAAMPAGV</sequence>
<evidence type="ECO:0000259" key="1">
    <source>
        <dbReference type="Pfam" id="PF19077"/>
    </source>
</evidence>
<dbReference type="Gene3D" id="2.60.40.10">
    <property type="entry name" value="Immunoglobulins"/>
    <property type="match status" value="2"/>
</dbReference>
<dbReference type="InterPro" id="IPR044016">
    <property type="entry name" value="Big_13"/>
</dbReference>
<evidence type="ECO:0000313" key="3">
    <source>
        <dbReference type="Proteomes" id="UP000060699"/>
    </source>
</evidence>
<gene>
    <name evidence="2" type="ORF">RD2015_3478</name>
</gene>
<reference evidence="2 3" key="1">
    <citation type="submission" date="2015-12" db="EMBL/GenBank/DDBJ databases">
        <title>Complete genome of Roseateles depolymerans KCTC 42856.</title>
        <authorList>
            <person name="Kim K.M."/>
        </authorList>
    </citation>
    <scope>NUCLEOTIDE SEQUENCE [LARGE SCALE GENOMIC DNA]</scope>
    <source>
        <strain evidence="2 3">KCTC 42856</strain>
    </source>
</reference>
<dbReference type="EMBL" id="CP013729">
    <property type="protein sequence ID" value="ALV07935.1"/>
    <property type="molecule type" value="Genomic_DNA"/>
</dbReference>
<name>A0A0U3LIL4_9BURK</name>
<organism evidence="2 3">
    <name type="scientific">Roseateles depolymerans</name>
    <dbReference type="NCBI Taxonomy" id="76731"/>
    <lineage>
        <taxon>Bacteria</taxon>
        <taxon>Pseudomonadati</taxon>
        <taxon>Pseudomonadota</taxon>
        <taxon>Betaproteobacteria</taxon>
        <taxon>Burkholderiales</taxon>
        <taxon>Sphaerotilaceae</taxon>
        <taxon>Roseateles</taxon>
    </lineage>
</organism>
<dbReference type="PATRIC" id="fig|76731.3.peg.3565"/>
<proteinExistence type="predicted"/>
<dbReference type="STRING" id="76731.RD2015_3478"/>
<dbReference type="Proteomes" id="UP000060699">
    <property type="component" value="Chromosome"/>
</dbReference>
<dbReference type="Pfam" id="PF19077">
    <property type="entry name" value="Big_13"/>
    <property type="match status" value="1"/>
</dbReference>
<feature type="domain" description="Bacterial Ig-like" evidence="1">
    <location>
        <begin position="287"/>
        <end position="372"/>
    </location>
</feature>
<evidence type="ECO:0000313" key="2">
    <source>
        <dbReference type="EMBL" id="ALV07935.1"/>
    </source>
</evidence>
<dbReference type="AlphaFoldDB" id="A0A0U3LIL4"/>
<dbReference type="InterPro" id="IPR013783">
    <property type="entry name" value="Ig-like_fold"/>
</dbReference>
<protein>
    <recommendedName>
        <fullName evidence="1">Bacterial Ig-like domain-containing protein</fullName>
    </recommendedName>
</protein>
<dbReference type="KEGG" id="rdp:RD2015_3478"/>